<dbReference type="Pfam" id="PF02770">
    <property type="entry name" value="Acyl-CoA_dh_M"/>
    <property type="match status" value="1"/>
</dbReference>
<dbReference type="EMBL" id="UINC01003713">
    <property type="protein sequence ID" value="SVA08657.1"/>
    <property type="molecule type" value="Genomic_DNA"/>
</dbReference>
<dbReference type="Pfam" id="PF00441">
    <property type="entry name" value="Acyl-CoA_dh_1"/>
    <property type="match status" value="1"/>
</dbReference>
<keyword evidence="4" id="KW-0274">FAD</keyword>
<dbReference type="Gene3D" id="2.40.110.10">
    <property type="entry name" value="Butyryl-CoA Dehydrogenase, subunit A, domain 2"/>
    <property type="match status" value="1"/>
</dbReference>
<keyword evidence="3" id="KW-0285">Flavoprotein</keyword>
<comment type="cofactor">
    <cofactor evidence="1">
        <name>FAD</name>
        <dbReference type="ChEBI" id="CHEBI:57692"/>
    </cofactor>
</comment>
<dbReference type="Gene3D" id="1.10.540.10">
    <property type="entry name" value="Acyl-CoA dehydrogenase/oxidase, N-terminal domain"/>
    <property type="match status" value="1"/>
</dbReference>
<evidence type="ECO:0000256" key="3">
    <source>
        <dbReference type="ARBA" id="ARBA00022630"/>
    </source>
</evidence>
<gene>
    <name evidence="8" type="ORF">METZ01_LOCUS61511</name>
</gene>
<evidence type="ECO:0000256" key="5">
    <source>
        <dbReference type="ARBA" id="ARBA00023002"/>
    </source>
</evidence>
<dbReference type="InterPro" id="IPR009100">
    <property type="entry name" value="AcylCoA_DH/oxidase_NM_dom_sf"/>
</dbReference>
<evidence type="ECO:0000256" key="2">
    <source>
        <dbReference type="ARBA" id="ARBA00009347"/>
    </source>
</evidence>
<dbReference type="InterPro" id="IPR006091">
    <property type="entry name" value="Acyl-CoA_Oxase/DH_mid-dom"/>
</dbReference>
<dbReference type="InterPro" id="IPR009075">
    <property type="entry name" value="AcylCo_DH/oxidase_C"/>
</dbReference>
<dbReference type="Gene3D" id="1.20.140.10">
    <property type="entry name" value="Butyryl-CoA Dehydrogenase, subunit A, domain 3"/>
    <property type="match status" value="1"/>
</dbReference>
<feature type="domain" description="Acyl-CoA dehydrogenase/oxidase C-terminal" evidence="6">
    <location>
        <begin position="210"/>
        <end position="358"/>
    </location>
</feature>
<dbReference type="GO" id="GO:0033539">
    <property type="term" value="P:fatty acid beta-oxidation using acyl-CoA dehydrogenase"/>
    <property type="evidence" value="ECO:0007669"/>
    <property type="project" value="TreeGrafter"/>
</dbReference>
<protein>
    <recommendedName>
        <fullName evidence="9">Acyl-CoA dehydrogenase/oxidase C-terminal domain-containing protein</fullName>
    </recommendedName>
</protein>
<dbReference type="AlphaFoldDB" id="A0A381T1T2"/>
<accession>A0A381T1T2</accession>
<dbReference type="GO" id="GO:0003995">
    <property type="term" value="F:acyl-CoA dehydrogenase activity"/>
    <property type="evidence" value="ECO:0007669"/>
    <property type="project" value="TreeGrafter"/>
</dbReference>
<dbReference type="GO" id="GO:0005737">
    <property type="term" value="C:cytoplasm"/>
    <property type="evidence" value="ECO:0007669"/>
    <property type="project" value="TreeGrafter"/>
</dbReference>
<dbReference type="InterPro" id="IPR050741">
    <property type="entry name" value="Acyl-CoA_dehydrogenase"/>
</dbReference>
<dbReference type="InterPro" id="IPR046373">
    <property type="entry name" value="Acyl-CoA_Oxase/DH_mid-dom_sf"/>
</dbReference>
<evidence type="ECO:0008006" key="9">
    <source>
        <dbReference type="Google" id="ProtNLM"/>
    </source>
</evidence>
<dbReference type="SUPFAM" id="SSF56645">
    <property type="entry name" value="Acyl-CoA dehydrogenase NM domain-like"/>
    <property type="match status" value="1"/>
</dbReference>
<proteinExistence type="inferred from homology"/>
<evidence type="ECO:0000259" key="6">
    <source>
        <dbReference type="Pfam" id="PF00441"/>
    </source>
</evidence>
<organism evidence="8">
    <name type="scientific">marine metagenome</name>
    <dbReference type="NCBI Taxonomy" id="408172"/>
    <lineage>
        <taxon>unclassified sequences</taxon>
        <taxon>metagenomes</taxon>
        <taxon>ecological metagenomes</taxon>
    </lineage>
</organism>
<dbReference type="SUPFAM" id="SSF47203">
    <property type="entry name" value="Acyl-CoA dehydrogenase C-terminal domain-like"/>
    <property type="match status" value="1"/>
</dbReference>
<evidence type="ECO:0000256" key="1">
    <source>
        <dbReference type="ARBA" id="ARBA00001974"/>
    </source>
</evidence>
<name>A0A381T1T2_9ZZZZ</name>
<dbReference type="PANTHER" id="PTHR48083:SF2">
    <property type="entry name" value="MEDIUM-CHAIN SPECIFIC ACYL-COA DEHYDROGENASE, MITOCHONDRIAL"/>
    <property type="match status" value="1"/>
</dbReference>
<keyword evidence="5" id="KW-0560">Oxidoreductase</keyword>
<feature type="domain" description="Acyl-CoA oxidase/dehydrogenase middle" evidence="7">
    <location>
        <begin position="116"/>
        <end position="198"/>
    </location>
</feature>
<dbReference type="PANTHER" id="PTHR48083">
    <property type="entry name" value="MEDIUM-CHAIN SPECIFIC ACYL-COA DEHYDROGENASE, MITOCHONDRIAL-RELATED"/>
    <property type="match status" value="1"/>
</dbReference>
<dbReference type="InterPro" id="IPR036250">
    <property type="entry name" value="AcylCo_DH-like_C"/>
</dbReference>
<comment type="similarity">
    <text evidence="2">Belongs to the acyl-CoA dehydrogenase family.</text>
</comment>
<evidence type="ECO:0000313" key="8">
    <source>
        <dbReference type="EMBL" id="SVA08657.1"/>
    </source>
</evidence>
<dbReference type="GO" id="GO:0050660">
    <property type="term" value="F:flavin adenine dinucleotide binding"/>
    <property type="evidence" value="ECO:0007669"/>
    <property type="project" value="InterPro"/>
</dbReference>
<dbReference type="InterPro" id="IPR037069">
    <property type="entry name" value="AcylCoA_DH/ox_N_sf"/>
</dbReference>
<sequence>MPENISQDLKNFRCDLNEFLSSVSSIDSNELRAQSLDAGYFRLAQPVEYGGSNAGPLKLAIAREAVASIGIENVSDVIGPEPGMLLGSGKHIEEHFLTPMLTGIKRVCFAFTELDNSNPTIAKWDGDSILVRGEKSYVSRAQISDFILVVLTVTSEEETLPTGPAVIIVDKNAEGVSTSVPFYSIDGSGHCEVTFDDVRVPSANIVGEVGRGMPRAMGNLVRERLEQAATATGMAIYATNLITKHLDSPHRSGGKLGDLEGVRLRYADMRIQSFAARAVLYRAAKLMDSGHEAFNEVTAAKVFCTETVSTVIDSSVQLVGGRALVNGHPLESLYRRIRSMRLAGGASDVLRLGVSRGVLEFDTGLL</sequence>
<dbReference type="CDD" id="cd00567">
    <property type="entry name" value="ACAD"/>
    <property type="match status" value="1"/>
</dbReference>
<reference evidence="8" key="1">
    <citation type="submission" date="2018-05" db="EMBL/GenBank/DDBJ databases">
        <authorList>
            <person name="Lanie J.A."/>
            <person name="Ng W.-L."/>
            <person name="Kazmierczak K.M."/>
            <person name="Andrzejewski T.M."/>
            <person name="Davidsen T.M."/>
            <person name="Wayne K.J."/>
            <person name="Tettelin H."/>
            <person name="Glass J.I."/>
            <person name="Rusch D."/>
            <person name="Podicherti R."/>
            <person name="Tsui H.-C.T."/>
            <person name="Winkler M.E."/>
        </authorList>
    </citation>
    <scope>NUCLEOTIDE SEQUENCE</scope>
</reference>
<evidence type="ECO:0000256" key="4">
    <source>
        <dbReference type="ARBA" id="ARBA00022827"/>
    </source>
</evidence>
<evidence type="ECO:0000259" key="7">
    <source>
        <dbReference type="Pfam" id="PF02770"/>
    </source>
</evidence>